<keyword evidence="2" id="KW-1185">Reference proteome</keyword>
<evidence type="ECO:0000313" key="2">
    <source>
        <dbReference type="Proteomes" id="UP001652625"/>
    </source>
</evidence>
<feature type="domain" description="Uncharacterized bromodomain-containing protein 10 helical" evidence="1">
    <location>
        <begin position="2"/>
        <end position="107"/>
    </location>
</feature>
<dbReference type="GeneID" id="100200365"/>
<sequence length="248" mass="28341">MDKSMLISKIFTSLLLSAHERKSIKNITPHKYSEWNILLMSKVSKWFSIASHAGADYAAEKFGFDKSLFNIFGLDNPIPFESSFLQLSLSQKLTLLKALCEVALENDDVMCNTLAEIPIIKRQDLCLGQDLGKNTYHFFPQFNSTDIRVYKQHFTKGTLKTIQNSLTYELVAWNLDTLGAMVSSFKSTSERKNSCLYNLQQTLQALYDELLTRKEDFTKSHLSGKLSVMQNFYWPNGETDVSAIPLHR</sequence>
<name>A0ABM4D973_HYDVU</name>
<gene>
    <name evidence="3" type="primary">LOC100200365</name>
</gene>
<dbReference type="Proteomes" id="UP001652625">
    <property type="component" value="Chromosome 12"/>
</dbReference>
<dbReference type="RefSeq" id="XP_065670881.1">
    <property type="nucleotide sequence ID" value="XM_065814809.1"/>
</dbReference>
<accession>A0ABM4D973</accession>
<organism evidence="2 3">
    <name type="scientific">Hydra vulgaris</name>
    <name type="common">Hydra</name>
    <name type="synonym">Hydra attenuata</name>
    <dbReference type="NCBI Taxonomy" id="6087"/>
    <lineage>
        <taxon>Eukaryota</taxon>
        <taxon>Metazoa</taxon>
        <taxon>Cnidaria</taxon>
        <taxon>Hydrozoa</taxon>
        <taxon>Hydroidolina</taxon>
        <taxon>Anthoathecata</taxon>
        <taxon>Aplanulata</taxon>
        <taxon>Hydridae</taxon>
        <taxon>Hydra</taxon>
    </lineage>
</organism>
<dbReference type="InterPro" id="IPR056522">
    <property type="entry name" value="KIAA2026_hel"/>
</dbReference>
<dbReference type="PANTHER" id="PTHR31095:SF3">
    <property type="entry name" value="RIKEN CDNA 9930021J03 GENE"/>
    <property type="match status" value="1"/>
</dbReference>
<reference evidence="3" key="1">
    <citation type="submission" date="2025-08" db="UniProtKB">
        <authorList>
            <consortium name="RefSeq"/>
        </authorList>
    </citation>
    <scope>IDENTIFICATION</scope>
</reference>
<proteinExistence type="predicted"/>
<dbReference type="Pfam" id="PF23450">
    <property type="entry name" value="KIAA2026_hel"/>
    <property type="match status" value="1"/>
</dbReference>
<protein>
    <submittedName>
        <fullName evidence="3">Uncharacterized bromodomain-containing protein 10 isoform X2</fullName>
    </submittedName>
</protein>
<evidence type="ECO:0000259" key="1">
    <source>
        <dbReference type="Pfam" id="PF23450"/>
    </source>
</evidence>
<dbReference type="PANTHER" id="PTHR31095">
    <property type="entry name" value="RIKEN CDNA 9930021J03 GENE"/>
    <property type="match status" value="1"/>
</dbReference>
<evidence type="ECO:0000313" key="3">
    <source>
        <dbReference type="RefSeq" id="XP_065670881.1"/>
    </source>
</evidence>
<dbReference type="InterPro" id="IPR040214">
    <property type="entry name" value="BRD10"/>
</dbReference>